<sequence length="311" mass="33262">MAKSVGVTLSEQIFTGLVVDHALVGDLRRFPEDESEYGALIEMPTEALVDTICKQVLAVAGEGAKLDAVGVAVPGLVKNGVVEEAPNLPQLKGARLRDQIGAKLKQHGIETPVTILNDADGVAAGLAAGHGKLDSMIRVWTLGMGIGFGRYPFAAGVWEGGHTIVTLDDKESYCGCGGRGHLEGVMGHRAMRLRFLDMEPEEVFEAAKKGDARCVEFKRLYHKALAAATASSVHMAGPGKFFLTGTYVSFVDLPMLKDYTHQMVKMSPLQGYSLEIVQESAESRIIGSAVSAEQAAGILARQSPLEEDLRQ</sequence>
<dbReference type="InterPro" id="IPR000600">
    <property type="entry name" value="ROK"/>
</dbReference>
<keyword evidence="2" id="KW-0418">Kinase</keyword>
<dbReference type="AlphaFoldDB" id="A0A4Q7YVN8"/>
<dbReference type="GO" id="GO:0016301">
    <property type="term" value="F:kinase activity"/>
    <property type="evidence" value="ECO:0007669"/>
    <property type="project" value="UniProtKB-KW"/>
</dbReference>
<comment type="caution">
    <text evidence="2">The sequence shown here is derived from an EMBL/GenBank/DDBJ whole genome shotgun (WGS) entry which is preliminary data.</text>
</comment>
<dbReference type="Gene3D" id="3.30.420.40">
    <property type="match status" value="2"/>
</dbReference>
<reference evidence="2 3" key="1">
    <citation type="submission" date="2019-02" db="EMBL/GenBank/DDBJ databases">
        <title>Genomic Encyclopedia of Archaeal and Bacterial Type Strains, Phase II (KMG-II): from individual species to whole genera.</title>
        <authorList>
            <person name="Goeker M."/>
        </authorList>
    </citation>
    <scope>NUCLEOTIDE SEQUENCE [LARGE SCALE GENOMIC DNA]</scope>
    <source>
        <strain evidence="2 3">DSM 18101</strain>
    </source>
</reference>
<name>A0A4Q7YVN8_9BACT</name>
<keyword evidence="3" id="KW-1185">Reference proteome</keyword>
<dbReference type="Proteomes" id="UP000292958">
    <property type="component" value="Unassembled WGS sequence"/>
</dbReference>
<keyword evidence="2" id="KW-0808">Transferase</keyword>
<dbReference type="OrthoDB" id="107963at2"/>
<gene>
    <name evidence="2" type="ORF">BDD14_2726</name>
</gene>
<protein>
    <submittedName>
        <fullName evidence="2">Putative NBD/HSP70 family sugar kinase</fullName>
    </submittedName>
</protein>
<proteinExistence type="inferred from homology"/>
<organism evidence="2 3">
    <name type="scientific">Edaphobacter modestus</name>
    <dbReference type="NCBI Taxonomy" id="388466"/>
    <lineage>
        <taxon>Bacteria</taxon>
        <taxon>Pseudomonadati</taxon>
        <taxon>Acidobacteriota</taxon>
        <taxon>Terriglobia</taxon>
        <taxon>Terriglobales</taxon>
        <taxon>Acidobacteriaceae</taxon>
        <taxon>Edaphobacter</taxon>
    </lineage>
</organism>
<dbReference type="SUPFAM" id="SSF53067">
    <property type="entry name" value="Actin-like ATPase domain"/>
    <property type="match status" value="1"/>
</dbReference>
<evidence type="ECO:0000313" key="2">
    <source>
        <dbReference type="EMBL" id="RZU41221.1"/>
    </source>
</evidence>
<dbReference type="RefSeq" id="WP_130419164.1">
    <property type="nucleotide sequence ID" value="NZ_SHKW01000001.1"/>
</dbReference>
<comment type="similarity">
    <text evidence="1">Belongs to the ROK (NagC/XylR) family.</text>
</comment>
<accession>A0A4Q7YVN8</accession>
<dbReference type="PANTHER" id="PTHR18964">
    <property type="entry name" value="ROK (REPRESSOR, ORF, KINASE) FAMILY"/>
    <property type="match status" value="1"/>
</dbReference>
<dbReference type="Pfam" id="PF00480">
    <property type="entry name" value="ROK"/>
    <property type="match status" value="1"/>
</dbReference>
<dbReference type="EMBL" id="SHKW01000001">
    <property type="protein sequence ID" value="RZU41221.1"/>
    <property type="molecule type" value="Genomic_DNA"/>
</dbReference>
<evidence type="ECO:0000256" key="1">
    <source>
        <dbReference type="ARBA" id="ARBA00006479"/>
    </source>
</evidence>
<dbReference type="PANTHER" id="PTHR18964:SF149">
    <property type="entry name" value="BIFUNCTIONAL UDP-N-ACETYLGLUCOSAMINE 2-EPIMERASE_N-ACETYLMANNOSAMINE KINASE"/>
    <property type="match status" value="1"/>
</dbReference>
<evidence type="ECO:0000313" key="3">
    <source>
        <dbReference type="Proteomes" id="UP000292958"/>
    </source>
</evidence>
<dbReference type="InterPro" id="IPR043129">
    <property type="entry name" value="ATPase_NBD"/>
</dbReference>